<feature type="domain" description="DUF7745" evidence="2">
    <location>
        <begin position="2"/>
        <end position="112"/>
    </location>
</feature>
<keyword evidence="1" id="KW-0175">Coiled coil</keyword>
<keyword evidence="4" id="KW-1185">Reference proteome</keyword>
<name>A0ABR0P1G7_GOSAR</name>
<accession>A0ABR0P1G7</accession>
<protein>
    <recommendedName>
        <fullName evidence="2">DUF7745 domain-containing protein</fullName>
    </recommendedName>
</protein>
<evidence type="ECO:0000313" key="3">
    <source>
        <dbReference type="EMBL" id="KAK5812009.1"/>
    </source>
</evidence>
<dbReference type="PANTHER" id="PTHR48200">
    <property type="entry name" value="PROTEIN, PUTATIVE-RELATED"/>
    <property type="match status" value="1"/>
</dbReference>
<dbReference type="PANTHER" id="PTHR48200:SF1">
    <property type="entry name" value="AMINOTRANSFERASE-LIKE PLANT MOBILE DOMAIN-CONTAINING PROTEIN"/>
    <property type="match status" value="1"/>
</dbReference>
<feature type="coiled-coil region" evidence="1">
    <location>
        <begin position="148"/>
        <end position="214"/>
    </location>
</feature>
<dbReference type="Pfam" id="PF24924">
    <property type="entry name" value="DUF7745"/>
    <property type="match status" value="1"/>
</dbReference>
<sequence length="220" mass="25924">MCRRAGEGRFIGCAQLLLVWFHGHFWKVDKVSYRVFSESYSPLKEEAAMQRRDDILEERWTAILQNLKEEDVEWRAFWMVPDEVLYRCESFDWVPLLEILGAVGYAPLLVLRLQIKAVYAGDARASSIRCSINGGILASGPKELEIIRQDFEKKNSELSKKIEQLEEEQTHLRLDIDYKKLRLSMRTAGLGKTSEQWRQEIREEKIKADRWERKFQEPQT</sequence>
<organism evidence="3 4">
    <name type="scientific">Gossypium arboreum</name>
    <name type="common">Tree cotton</name>
    <name type="synonym">Gossypium nanking</name>
    <dbReference type="NCBI Taxonomy" id="29729"/>
    <lineage>
        <taxon>Eukaryota</taxon>
        <taxon>Viridiplantae</taxon>
        <taxon>Streptophyta</taxon>
        <taxon>Embryophyta</taxon>
        <taxon>Tracheophyta</taxon>
        <taxon>Spermatophyta</taxon>
        <taxon>Magnoliopsida</taxon>
        <taxon>eudicotyledons</taxon>
        <taxon>Gunneridae</taxon>
        <taxon>Pentapetalae</taxon>
        <taxon>rosids</taxon>
        <taxon>malvids</taxon>
        <taxon>Malvales</taxon>
        <taxon>Malvaceae</taxon>
        <taxon>Malvoideae</taxon>
        <taxon>Gossypium</taxon>
    </lineage>
</organism>
<dbReference type="InterPro" id="IPR056647">
    <property type="entry name" value="DUF7745"/>
</dbReference>
<proteinExistence type="predicted"/>
<reference evidence="3 4" key="1">
    <citation type="submission" date="2023-03" db="EMBL/GenBank/DDBJ databases">
        <title>WGS of Gossypium arboreum.</title>
        <authorList>
            <person name="Yu D."/>
        </authorList>
    </citation>
    <scope>NUCLEOTIDE SEQUENCE [LARGE SCALE GENOMIC DNA]</scope>
    <source>
        <tissue evidence="3">Leaf</tissue>
    </source>
</reference>
<gene>
    <name evidence="3" type="ORF">PVK06_027403</name>
</gene>
<dbReference type="EMBL" id="JARKNE010000008">
    <property type="protein sequence ID" value="KAK5812009.1"/>
    <property type="molecule type" value="Genomic_DNA"/>
</dbReference>
<evidence type="ECO:0000313" key="4">
    <source>
        <dbReference type="Proteomes" id="UP001358586"/>
    </source>
</evidence>
<evidence type="ECO:0000256" key="1">
    <source>
        <dbReference type="SAM" id="Coils"/>
    </source>
</evidence>
<evidence type="ECO:0000259" key="2">
    <source>
        <dbReference type="Pfam" id="PF24924"/>
    </source>
</evidence>
<comment type="caution">
    <text evidence="3">The sequence shown here is derived from an EMBL/GenBank/DDBJ whole genome shotgun (WGS) entry which is preliminary data.</text>
</comment>
<dbReference type="Proteomes" id="UP001358586">
    <property type="component" value="Chromosome 8"/>
</dbReference>